<proteinExistence type="predicted"/>
<dbReference type="AlphaFoldDB" id="A0A5C6MFJ3"/>
<feature type="compositionally biased region" description="Basic residues" evidence="1">
    <location>
        <begin position="157"/>
        <end position="170"/>
    </location>
</feature>
<dbReference type="EMBL" id="RHFK02000673">
    <property type="protein sequence ID" value="TWW53489.1"/>
    <property type="molecule type" value="Genomic_DNA"/>
</dbReference>
<feature type="region of interest" description="Disordered" evidence="1">
    <location>
        <begin position="103"/>
        <end position="122"/>
    </location>
</feature>
<sequence>MIHFSDLLARAERLVSEDNQETEKAVKALLCSETPPPVQGTNCCVSEIGEIEIERETSALQHGTDSSKQTNKLSRRRVRQPGGPKSTVQEPSKQNLQTCASLSTVTPTAAPPSREPSAPARRRRIRQACTTLTPVLTAGPTAARPSLSPDPFEPARPIRRRRNQRHKSNIVRRLFDDSGLRLNESVPEPSFNRVEGDTGGNDHPQQQHKHHESVRQPSFNRVDGDTAGYNHPQQQHEHHESVPDPLFDRAEDTGCYIHSQHPQDKVVLEIFNNVIRYIVSSNCNQRCTKTVLKTVIFFFFSFFCLLFKIWMRISMLNILIKYRLFYK</sequence>
<feature type="region of interest" description="Disordered" evidence="1">
    <location>
        <begin position="130"/>
        <end position="244"/>
    </location>
</feature>
<feature type="region of interest" description="Disordered" evidence="1">
    <location>
        <begin position="57"/>
        <end position="96"/>
    </location>
</feature>
<gene>
    <name evidence="3" type="ORF">D4764_0114140</name>
</gene>
<feature type="transmembrane region" description="Helical" evidence="2">
    <location>
        <begin position="291"/>
        <end position="311"/>
    </location>
</feature>
<feature type="compositionally biased region" description="Polar residues" evidence="1">
    <location>
        <begin position="86"/>
        <end position="96"/>
    </location>
</feature>
<comment type="caution">
    <text evidence="3">The sequence shown here is derived from an EMBL/GenBank/DDBJ whole genome shotgun (WGS) entry which is preliminary data.</text>
</comment>
<feature type="compositionally biased region" description="Basic and acidic residues" evidence="1">
    <location>
        <begin position="234"/>
        <end position="244"/>
    </location>
</feature>
<name>A0A5C6MFJ3_9TELE</name>
<keyword evidence="2" id="KW-1133">Transmembrane helix</keyword>
<evidence type="ECO:0000256" key="1">
    <source>
        <dbReference type="SAM" id="MobiDB-lite"/>
    </source>
</evidence>
<keyword evidence="2" id="KW-0472">Membrane</keyword>
<organism evidence="3 4">
    <name type="scientific">Takifugu flavidus</name>
    <name type="common">sansaifugu</name>
    <dbReference type="NCBI Taxonomy" id="433684"/>
    <lineage>
        <taxon>Eukaryota</taxon>
        <taxon>Metazoa</taxon>
        <taxon>Chordata</taxon>
        <taxon>Craniata</taxon>
        <taxon>Vertebrata</taxon>
        <taxon>Euteleostomi</taxon>
        <taxon>Actinopterygii</taxon>
        <taxon>Neopterygii</taxon>
        <taxon>Teleostei</taxon>
        <taxon>Neoteleostei</taxon>
        <taxon>Acanthomorphata</taxon>
        <taxon>Eupercaria</taxon>
        <taxon>Tetraodontiformes</taxon>
        <taxon>Tetradontoidea</taxon>
        <taxon>Tetraodontidae</taxon>
        <taxon>Takifugu</taxon>
    </lineage>
</organism>
<feature type="compositionally biased region" description="Polar residues" evidence="1">
    <location>
        <begin position="58"/>
        <end position="72"/>
    </location>
</feature>
<evidence type="ECO:0000313" key="3">
    <source>
        <dbReference type="EMBL" id="TWW53489.1"/>
    </source>
</evidence>
<keyword evidence="4" id="KW-1185">Reference proteome</keyword>
<reference evidence="3 4" key="1">
    <citation type="submission" date="2019-04" db="EMBL/GenBank/DDBJ databases">
        <title>Chromosome genome assembly for Takifugu flavidus.</title>
        <authorList>
            <person name="Xiao S."/>
        </authorList>
    </citation>
    <scope>NUCLEOTIDE SEQUENCE [LARGE SCALE GENOMIC DNA]</scope>
    <source>
        <strain evidence="3">HTHZ2018</strain>
        <tissue evidence="3">Muscle</tissue>
    </source>
</reference>
<dbReference type="Proteomes" id="UP000324091">
    <property type="component" value="Unassembled WGS sequence"/>
</dbReference>
<keyword evidence="2" id="KW-0812">Transmembrane</keyword>
<evidence type="ECO:0000256" key="2">
    <source>
        <dbReference type="SAM" id="Phobius"/>
    </source>
</evidence>
<protein>
    <submittedName>
        <fullName evidence="3">Uncharacterized protein</fullName>
    </submittedName>
</protein>
<evidence type="ECO:0000313" key="4">
    <source>
        <dbReference type="Proteomes" id="UP000324091"/>
    </source>
</evidence>
<accession>A0A5C6MFJ3</accession>